<dbReference type="InterPro" id="IPR035513">
    <property type="entry name" value="Invertase/methylesterase_inhib"/>
</dbReference>
<dbReference type="KEGG" id="lang:109358038"/>
<dbReference type="InterPro" id="IPR006501">
    <property type="entry name" value="Pectinesterase_inhib_dom"/>
</dbReference>
<dbReference type="SMART" id="SM00856">
    <property type="entry name" value="PMEI"/>
    <property type="match status" value="1"/>
</dbReference>
<keyword evidence="2" id="KW-1015">Disulfide bond</keyword>
<dbReference type="NCBIfam" id="TIGR01614">
    <property type="entry name" value="PME_inhib"/>
    <property type="match status" value="1"/>
</dbReference>
<dbReference type="OrthoDB" id="1413774at2759"/>
<dbReference type="Proteomes" id="UP000188354">
    <property type="component" value="Chromosome LG10"/>
</dbReference>
<evidence type="ECO:0000313" key="6">
    <source>
        <dbReference type="EMBL" id="OIW03146.1"/>
    </source>
</evidence>
<protein>
    <recommendedName>
        <fullName evidence="5">Pectinesterase inhibitor domain-containing protein</fullName>
    </recommendedName>
</protein>
<dbReference type="Gene3D" id="1.20.140.40">
    <property type="entry name" value="Invertase/pectin methylesterase inhibitor family protein"/>
    <property type="match status" value="1"/>
</dbReference>
<accession>A0A4P1R6E4</accession>
<keyword evidence="1 4" id="KW-0732">Signal</keyword>
<organism evidence="6 7">
    <name type="scientific">Lupinus angustifolius</name>
    <name type="common">Narrow-leaved blue lupine</name>
    <dbReference type="NCBI Taxonomy" id="3871"/>
    <lineage>
        <taxon>Eukaryota</taxon>
        <taxon>Viridiplantae</taxon>
        <taxon>Streptophyta</taxon>
        <taxon>Embryophyta</taxon>
        <taxon>Tracheophyta</taxon>
        <taxon>Spermatophyta</taxon>
        <taxon>Magnoliopsida</taxon>
        <taxon>eudicotyledons</taxon>
        <taxon>Gunneridae</taxon>
        <taxon>Pentapetalae</taxon>
        <taxon>rosids</taxon>
        <taxon>fabids</taxon>
        <taxon>Fabales</taxon>
        <taxon>Fabaceae</taxon>
        <taxon>Papilionoideae</taxon>
        <taxon>50 kb inversion clade</taxon>
        <taxon>genistoids sensu lato</taxon>
        <taxon>core genistoids</taxon>
        <taxon>Genisteae</taxon>
        <taxon>Lupinus</taxon>
    </lineage>
</organism>
<sequence>MAYFSIRPCLIFSLVILSLLLATPSFASKVVDVNVICAQTRDPSFCSEVLNSKPGGAKGADLISLAQHSIGVARVKATKTVNLINTLIATNANDPRAKAHYSTCLTYFDKYRGALKLLYYVNQVLRMQDYFGLLKAATLVISNVEGCITGDDPTYFDSSDLPRSADNFEKVIDVILTIAKFLINK</sequence>
<dbReference type="InterPro" id="IPR034086">
    <property type="entry name" value="PMEI_plant"/>
</dbReference>
<dbReference type="GO" id="GO:0046910">
    <property type="term" value="F:pectinesterase inhibitor activity"/>
    <property type="evidence" value="ECO:0007669"/>
    <property type="project" value="InterPro"/>
</dbReference>
<comment type="similarity">
    <text evidence="3">Belongs to the PMEI family.</text>
</comment>
<dbReference type="Gramene" id="OIW03146">
    <property type="protein sequence ID" value="OIW03146"/>
    <property type="gene ID" value="TanjilG_11783"/>
</dbReference>
<dbReference type="PANTHER" id="PTHR36710">
    <property type="entry name" value="PECTINESTERASE INHIBITOR-LIKE"/>
    <property type="match status" value="1"/>
</dbReference>
<dbReference type="SUPFAM" id="SSF101148">
    <property type="entry name" value="Plant invertase/pectin methylesterase inhibitor"/>
    <property type="match status" value="1"/>
</dbReference>
<reference evidence="6 7" key="1">
    <citation type="journal article" date="2017" name="Plant Biotechnol. J.">
        <title>A comprehensive draft genome sequence for lupin (Lupinus angustifolius), an emerging health food: insights into plant-microbe interactions and legume evolution.</title>
        <authorList>
            <person name="Hane J.K."/>
            <person name="Ming Y."/>
            <person name="Kamphuis L.G."/>
            <person name="Nelson M.N."/>
            <person name="Garg G."/>
            <person name="Atkins C.A."/>
            <person name="Bayer P.E."/>
            <person name="Bravo A."/>
            <person name="Bringans S."/>
            <person name="Cannon S."/>
            <person name="Edwards D."/>
            <person name="Foley R."/>
            <person name="Gao L.L."/>
            <person name="Harrison M.J."/>
            <person name="Huang W."/>
            <person name="Hurgobin B."/>
            <person name="Li S."/>
            <person name="Liu C.W."/>
            <person name="McGrath A."/>
            <person name="Morahan G."/>
            <person name="Murray J."/>
            <person name="Weller J."/>
            <person name="Jian J."/>
            <person name="Singh K.B."/>
        </authorList>
    </citation>
    <scope>NUCLEOTIDE SEQUENCE [LARGE SCALE GENOMIC DNA]</scope>
    <source>
        <strain evidence="7">cv. Tanjil</strain>
        <tissue evidence="6">Whole plant</tissue>
    </source>
</reference>
<dbReference type="InterPro" id="IPR052421">
    <property type="entry name" value="PCW_Enzyme_Inhibitor"/>
</dbReference>
<dbReference type="CDD" id="cd15797">
    <property type="entry name" value="PMEI"/>
    <property type="match status" value="1"/>
</dbReference>
<evidence type="ECO:0000256" key="2">
    <source>
        <dbReference type="ARBA" id="ARBA00023157"/>
    </source>
</evidence>
<gene>
    <name evidence="6" type="ORF">TanjilG_11783</name>
</gene>
<evidence type="ECO:0000313" key="7">
    <source>
        <dbReference type="Proteomes" id="UP000188354"/>
    </source>
</evidence>
<feature type="signal peptide" evidence="4">
    <location>
        <begin position="1"/>
        <end position="27"/>
    </location>
</feature>
<evidence type="ECO:0000256" key="4">
    <source>
        <dbReference type="SAM" id="SignalP"/>
    </source>
</evidence>
<feature type="chain" id="PRO_5020022979" description="Pectinesterase inhibitor domain-containing protein" evidence="4">
    <location>
        <begin position="28"/>
        <end position="185"/>
    </location>
</feature>
<evidence type="ECO:0000256" key="3">
    <source>
        <dbReference type="ARBA" id="ARBA00038471"/>
    </source>
</evidence>
<name>A0A4P1R6E4_LUPAN</name>
<evidence type="ECO:0000256" key="1">
    <source>
        <dbReference type="ARBA" id="ARBA00022729"/>
    </source>
</evidence>
<evidence type="ECO:0000259" key="5">
    <source>
        <dbReference type="SMART" id="SM00856"/>
    </source>
</evidence>
<proteinExistence type="inferred from homology"/>
<feature type="domain" description="Pectinesterase inhibitor" evidence="5">
    <location>
        <begin position="28"/>
        <end position="178"/>
    </location>
</feature>
<dbReference type="Pfam" id="PF04043">
    <property type="entry name" value="PMEI"/>
    <property type="match status" value="1"/>
</dbReference>
<dbReference type="AlphaFoldDB" id="A0A4P1R6E4"/>
<dbReference type="EMBL" id="CM007370">
    <property type="protein sequence ID" value="OIW03146.1"/>
    <property type="molecule type" value="Genomic_DNA"/>
</dbReference>
<keyword evidence="7" id="KW-1185">Reference proteome</keyword>
<dbReference type="PANTHER" id="PTHR36710:SF20">
    <property type="entry name" value="PECTINESTERASE INHIBITOR DOMAIN PROTEIN"/>
    <property type="match status" value="1"/>
</dbReference>